<evidence type="ECO:0000256" key="1">
    <source>
        <dbReference type="SAM" id="MobiDB-lite"/>
    </source>
</evidence>
<comment type="caution">
    <text evidence="2">The sequence shown here is derived from an EMBL/GenBank/DDBJ whole genome shotgun (WGS) entry which is preliminary data.</text>
</comment>
<evidence type="ECO:0008006" key="3">
    <source>
        <dbReference type="Google" id="ProtNLM"/>
    </source>
</evidence>
<feature type="compositionally biased region" description="Low complexity" evidence="1">
    <location>
        <begin position="12"/>
        <end position="24"/>
    </location>
</feature>
<accession>A0A0F9QBW1</accession>
<feature type="region of interest" description="Disordered" evidence="1">
    <location>
        <begin position="1"/>
        <end position="30"/>
    </location>
</feature>
<dbReference type="EMBL" id="LAZR01004218">
    <property type="protein sequence ID" value="KKN10691.1"/>
    <property type="molecule type" value="Genomic_DNA"/>
</dbReference>
<feature type="region of interest" description="Disordered" evidence="1">
    <location>
        <begin position="145"/>
        <end position="167"/>
    </location>
</feature>
<gene>
    <name evidence="2" type="ORF">LCGC14_1034130</name>
</gene>
<organism evidence="2">
    <name type="scientific">marine sediment metagenome</name>
    <dbReference type="NCBI Taxonomy" id="412755"/>
    <lineage>
        <taxon>unclassified sequences</taxon>
        <taxon>metagenomes</taxon>
        <taxon>ecological metagenomes</taxon>
    </lineage>
</organism>
<proteinExistence type="predicted"/>
<sequence length="194" mass="21358">MSEDTTKETTKETTASEEQSTEVTTDNKSVEELKTMNSTLLTEVKDLRTESKGRRLKLEEFEKAEQAKADKELDFKTRYEKEVIAHQATKDTGAVKDLQTEFVSKSIEAGIDPKIANLLGKAADDLTADNMVDKVKAAKKEFPSTGSVTVEEAVPQSPFFNAQPTSDGDRIQDITDVDLNAAAAQSIVKKLKLK</sequence>
<reference evidence="2" key="1">
    <citation type="journal article" date="2015" name="Nature">
        <title>Complex archaea that bridge the gap between prokaryotes and eukaryotes.</title>
        <authorList>
            <person name="Spang A."/>
            <person name="Saw J.H."/>
            <person name="Jorgensen S.L."/>
            <person name="Zaremba-Niedzwiedzka K."/>
            <person name="Martijn J."/>
            <person name="Lind A.E."/>
            <person name="van Eijk R."/>
            <person name="Schleper C."/>
            <person name="Guy L."/>
            <person name="Ettema T.J."/>
        </authorList>
    </citation>
    <scope>NUCLEOTIDE SEQUENCE</scope>
</reference>
<evidence type="ECO:0000313" key="2">
    <source>
        <dbReference type="EMBL" id="KKN10691.1"/>
    </source>
</evidence>
<feature type="compositionally biased region" description="Basic and acidic residues" evidence="1">
    <location>
        <begin position="1"/>
        <end position="11"/>
    </location>
</feature>
<name>A0A0F9QBW1_9ZZZZ</name>
<protein>
    <recommendedName>
        <fullName evidence="3">Scaffolding protein</fullName>
    </recommendedName>
</protein>
<dbReference type="AlphaFoldDB" id="A0A0F9QBW1"/>